<feature type="compositionally biased region" description="Low complexity" evidence="4">
    <location>
        <begin position="53"/>
        <end position="71"/>
    </location>
</feature>
<organism evidence="8 9">
    <name type="scientific">Botryobasidium botryosum (strain FD-172 SS1)</name>
    <dbReference type="NCBI Taxonomy" id="930990"/>
    <lineage>
        <taxon>Eukaryota</taxon>
        <taxon>Fungi</taxon>
        <taxon>Dikarya</taxon>
        <taxon>Basidiomycota</taxon>
        <taxon>Agaricomycotina</taxon>
        <taxon>Agaricomycetes</taxon>
        <taxon>Cantharellales</taxon>
        <taxon>Botryobasidiaceae</taxon>
        <taxon>Botryobasidium</taxon>
    </lineage>
</organism>
<evidence type="ECO:0000256" key="4">
    <source>
        <dbReference type="SAM" id="MobiDB-lite"/>
    </source>
</evidence>
<dbReference type="InterPro" id="IPR002048">
    <property type="entry name" value="EF_hand_dom"/>
</dbReference>
<evidence type="ECO:0000256" key="3">
    <source>
        <dbReference type="SAM" id="Coils"/>
    </source>
</evidence>
<evidence type="ECO:0000259" key="6">
    <source>
        <dbReference type="PROSITE" id="PS50004"/>
    </source>
</evidence>
<keyword evidence="5" id="KW-0472">Membrane</keyword>
<keyword evidence="3" id="KW-0175">Coiled coil</keyword>
<name>A0A067MN40_BOTB1</name>
<proteinExistence type="predicted"/>
<dbReference type="AlphaFoldDB" id="A0A067MN40"/>
<feature type="compositionally biased region" description="Polar residues" evidence="4">
    <location>
        <begin position="822"/>
        <end position="834"/>
    </location>
</feature>
<evidence type="ECO:0000313" key="8">
    <source>
        <dbReference type="EMBL" id="KDQ16140.1"/>
    </source>
</evidence>
<keyword evidence="1" id="KW-0479">Metal-binding</keyword>
<feature type="region of interest" description="Disordered" evidence="4">
    <location>
        <begin position="617"/>
        <end position="834"/>
    </location>
</feature>
<feature type="transmembrane region" description="Helical" evidence="5">
    <location>
        <begin position="1155"/>
        <end position="1174"/>
    </location>
</feature>
<protein>
    <recommendedName>
        <fullName evidence="10">C2 domain-containing protein</fullName>
    </recommendedName>
</protein>
<dbReference type="Proteomes" id="UP000027195">
    <property type="component" value="Unassembled WGS sequence"/>
</dbReference>
<evidence type="ECO:0000256" key="2">
    <source>
        <dbReference type="ARBA" id="ARBA00022837"/>
    </source>
</evidence>
<dbReference type="PROSITE" id="PS50222">
    <property type="entry name" value="EF_HAND_2"/>
    <property type="match status" value="1"/>
</dbReference>
<feature type="coiled-coil region" evidence="3">
    <location>
        <begin position="1084"/>
        <end position="1143"/>
    </location>
</feature>
<dbReference type="Pfam" id="PF00168">
    <property type="entry name" value="C2"/>
    <property type="match status" value="2"/>
</dbReference>
<dbReference type="PANTHER" id="PTHR45911:SF4">
    <property type="entry name" value="MULTIPLE C2 AND TRANSMEMBRANE DOMAIN-CONTAINING PROTEIN"/>
    <property type="match status" value="1"/>
</dbReference>
<dbReference type="SUPFAM" id="SSF47473">
    <property type="entry name" value="EF-hand"/>
    <property type="match status" value="1"/>
</dbReference>
<dbReference type="EMBL" id="KL198029">
    <property type="protein sequence ID" value="KDQ16140.1"/>
    <property type="molecule type" value="Genomic_DNA"/>
</dbReference>
<feature type="region of interest" description="Disordered" evidence="4">
    <location>
        <begin position="1014"/>
        <end position="1039"/>
    </location>
</feature>
<dbReference type="GO" id="GO:0005509">
    <property type="term" value="F:calcium ion binding"/>
    <property type="evidence" value="ECO:0007669"/>
    <property type="project" value="InterPro"/>
</dbReference>
<feature type="region of interest" description="Disordered" evidence="4">
    <location>
        <begin position="1"/>
        <end position="73"/>
    </location>
</feature>
<evidence type="ECO:0000259" key="7">
    <source>
        <dbReference type="PROSITE" id="PS50222"/>
    </source>
</evidence>
<keyword evidence="2" id="KW-0106">Calcium</keyword>
<dbReference type="InterPro" id="IPR011992">
    <property type="entry name" value="EF-hand-dom_pair"/>
</dbReference>
<feature type="domain" description="C2" evidence="6">
    <location>
        <begin position="63"/>
        <end position="189"/>
    </location>
</feature>
<dbReference type="PROSITE" id="PS50004">
    <property type="entry name" value="C2"/>
    <property type="match status" value="2"/>
</dbReference>
<dbReference type="CDD" id="cd00030">
    <property type="entry name" value="C2"/>
    <property type="match status" value="1"/>
</dbReference>
<sequence>MSSDARRRISITSISSQLQPRSRPASPSLSVASSTNSGSPSRKRLTSFRNTLRRVSSVGGSSSRGSGRNVVHPLPNEKPVAILRVRILGCKNLTAADWNGKSDPYVSVTFARQKFKTPVISRNLNPIYQPKDATFDFPIYSSVVEKIGANIEVIVWDKDVVGKDYLGEVSIPYNDWAAHSGRGPTSISYLDKGNSTFWMDLVSTKEKKTASGSVHMKIGLAQPADNPRPLDFPHVYTDLQRHVAAAGLNPLTASPVSTAGISSHAPHQDGYFTSGLSSTLSSPSTSIRSYSYSLSPQTQGYGTYDSEQNTIPFNVGKADMDDERETEEQALRDRGSPVPENLALPPPPPLTMPTFSIVWKGTRVEYSFSKGKEILGIVMLDIHNAEDLPKSNSAQRGGWDMDPYLMINYGSKTFRTRVVRHSLSPTWDEKILFHVLRADADTVDPTSPHPQNTTVHFKLLDWDKNTTDDIVGDTEFDFAELIAAAPLPDETTGLYPEESVESRNSMKDVRLPLIIAKDVGLETRHAPYLNIRARYEPHAVFRQRFWRTQLVQFDVDKSGTFSRSEIIALLADLGLALDKAVLADFFTRFGKDMEKDDLEFEEALMCLEEELGLRPSVKPERLSRAPTGVSGKAEGETASVPTSAPTMESERVPSPDVQPSAAKEELQAVGLEPAFEEAPRPAPKPSPSGYMSDESEGEVENAIPDTIIEDQEEPAEHPAPAAGTPELVEPDGFPWSKPSAEEPASQEDPWFTSPTEGEALTPASEVPLPASPSLSAERPGSPYAPGTPLRGSSASLPAPPSPSIVVTDDEKSEPIFPPQHRSPASTHGRSSTSLTNLRTQLTSIFAEHPESKVDPTTNAPTLPVGAITAVLGRFSARYDVQLLNPGEEEQLNAFTARFTDMTITPDSLMELIAKMTGAQQGAAVEEKETQPQPQPEVQVETEAENEKAGGEDEKDRLGVPGAREGGLLYLGSESVSSSNVSVYHSEALEHEGHETGGSEESLPTHPDFALDTPLEGAHDPLLDPAGAFSPPESTDAGTEVPMDISELDGLYAHADEEEEDVEVPHIQPTPAEHMHIPLDIEERISELNTTNADLQRQLKEVEERTHRTIAEQEAQLEEGQIRIEELRAEVLASRREAKEMKGKERNYVQQVTSVGGWRLPLYLFVLSLILLLLFPF</sequence>
<dbReference type="Gene3D" id="2.60.40.150">
    <property type="entry name" value="C2 domain"/>
    <property type="match status" value="2"/>
</dbReference>
<dbReference type="HOGENOM" id="CLU_273524_0_0_1"/>
<dbReference type="GO" id="GO:0016020">
    <property type="term" value="C:membrane"/>
    <property type="evidence" value="ECO:0007669"/>
    <property type="project" value="TreeGrafter"/>
</dbReference>
<dbReference type="SUPFAM" id="SSF49562">
    <property type="entry name" value="C2 domain (Calcium/lipid-binding domain, CaLB)"/>
    <property type="match status" value="2"/>
</dbReference>
<dbReference type="InterPro" id="IPR000008">
    <property type="entry name" value="C2_dom"/>
</dbReference>
<dbReference type="OrthoDB" id="67700at2759"/>
<gene>
    <name evidence="8" type="ORF">BOTBODRAFT_157427</name>
</gene>
<feature type="region of interest" description="Disordered" evidence="4">
    <location>
        <begin position="318"/>
        <end position="347"/>
    </location>
</feature>
<dbReference type="SMART" id="SM00239">
    <property type="entry name" value="C2"/>
    <property type="match status" value="2"/>
</dbReference>
<evidence type="ECO:0000313" key="9">
    <source>
        <dbReference type="Proteomes" id="UP000027195"/>
    </source>
</evidence>
<feature type="compositionally biased region" description="Basic and acidic residues" evidence="4">
    <location>
        <begin position="944"/>
        <end position="957"/>
    </location>
</feature>
<feature type="domain" description="EF-hand" evidence="7">
    <location>
        <begin position="541"/>
        <end position="576"/>
    </location>
</feature>
<feature type="compositionally biased region" description="Polar residues" evidence="4">
    <location>
        <begin position="17"/>
        <end position="40"/>
    </location>
</feature>
<dbReference type="STRING" id="930990.A0A067MN40"/>
<evidence type="ECO:0000256" key="1">
    <source>
        <dbReference type="ARBA" id="ARBA00022723"/>
    </source>
</evidence>
<dbReference type="InParanoid" id="A0A067MN40"/>
<dbReference type="PANTHER" id="PTHR45911">
    <property type="entry name" value="C2 DOMAIN-CONTAINING PROTEIN"/>
    <property type="match status" value="1"/>
</dbReference>
<feature type="domain" description="C2" evidence="6">
    <location>
        <begin position="359"/>
        <end position="491"/>
    </location>
</feature>
<feature type="region of interest" description="Disordered" evidence="4">
    <location>
        <begin position="919"/>
        <end position="962"/>
    </location>
</feature>
<accession>A0A067MN40</accession>
<keyword evidence="5" id="KW-1133">Transmembrane helix</keyword>
<keyword evidence="5" id="KW-0812">Transmembrane</keyword>
<evidence type="ECO:0000256" key="5">
    <source>
        <dbReference type="SAM" id="Phobius"/>
    </source>
</evidence>
<keyword evidence="9" id="KW-1185">Reference proteome</keyword>
<reference evidence="9" key="1">
    <citation type="journal article" date="2014" name="Proc. Natl. Acad. Sci. U.S.A.">
        <title>Extensive sampling of basidiomycete genomes demonstrates inadequacy of the white-rot/brown-rot paradigm for wood decay fungi.</title>
        <authorList>
            <person name="Riley R."/>
            <person name="Salamov A.A."/>
            <person name="Brown D.W."/>
            <person name="Nagy L.G."/>
            <person name="Floudas D."/>
            <person name="Held B.W."/>
            <person name="Levasseur A."/>
            <person name="Lombard V."/>
            <person name="Morin E."/>
            <person name="Otillar R."/>
            <person name="Lindquist E.A."/>
            <person name="Sun H."/>
            <person name="LaButti K.M."/>
            <person name="Schmutz J."/>
            <person name="Jabbour D."/>
            <person name="Luo H."/>
            <person name="Baker S.E."/>
            <person name="Pisabarro A.G."/>
            <person name="Walton J.D."/>
            <person name="Blanchette R.A."/>
            <person name="Henrissat B."/>
            <person name="Martin F."/>
            <person name="Cullen D."/>
            <person name="Hibbett D.S."/>
            <person name="Grigoriev I.V."/>
        </authorList>
    </citation>
    <scope>NUCLEOTIDE SEQUENCE [LARGE SCALE GENOMIC DNA]</scope>
    <source>
        <strain evidence="9">FD-172 SS1</strain>
    </source>
</reference>
<dbReference type="InterPro" id="IPR035892">
    <property type="entry name" value="C2_domain_sf"/>
</dbReference>
<evidence type="ECO:0008006" key="10">
    <source>
        <dbReference type="Google" id="ProtNLM"/>
    </source>
</evidence>